<organism evidence="1 2">
    <name type="scientific">Syntrophus aciditrophicus (strain SB)</name>
    <dbReference type="NCBI Taxonomy" id="56780"/>
    <lineage>
        <taxon>Bacteria</taxon>
        <taxon>Pseudomonadati</taxon>
        <taxon>Thermodesulfobacteriota</taxon>
        <taxon>Syntrophia</taxon>
        <taxon>Syntrophales</taxon>
        <taxon>Syntrophaceae</taxon>
        <taxon>Syntrophus</taxon>
    </lineage>
</organism>
<dbReference type="Proteomes" id="UP000001933">
    <property type="component" value="Chromosome"/>
</dbReference>
<sequence length="50" mass="5831">MTSKEYKDSLTATLKRVAALFRCDPASQIIRLNRTHFIFLSSVEKMDFLH</sequence>
<keyword evidence="2" id="KW-1185">Reference proteome</keyword>
<evidence type="ECO:0000313" key="1">
    <source>
        <dbReference type="EMBL" id="ABC78213.1"/>
    </source>
</evidence>
<reference evidence="1 2" key="1">
    <citation type="journal article" date="2007" name="Proc. Natl. Acad. Sci. U.S.A.">
        <title>The genome of Syntrophus aciditrophicus: life at the thermodynamic limit of microbial growth.</title>
        <authorList>
            <person name="McInerney M.J."/>
            <person name="Rohlin L."/>
            <person name="Mouttaki H."/>
            <person name="Kim U."/>
            <person name="Krupp R.S."/>
            <person name="Rios-Hernandez L."/>
            <person name="Sieber J."/>
            <person name="Struchtemeyer C.G."/>
            <person name="Bhattacharyya A."/>
            <person name="Campbell J.W."/>
            <person name="Gunsalus R.P."/>
        </authorList>
    </citation>
    <scope>NUCLEOTIDE SEQUENCE [LARGE SCALE GENOMIC DNA]</scope>
    <source>
        <strain evidence="1 2">SB</strain>
    </source>
</reference>
<name>Q2LVV3_SYNAS</name>
<evidence type="ECO:0000313" key="2">
    <source>
        <dbReference type="Proteomes" id="UP000001933"/>
    </source>
</evidence>
<dbReference type="EMBL" id="CP000252">
    <property type="protein sequence ID" value="ABC78213.1"/>
    <property type="molecule type" value="Genomic_DNA"/>
</dbReference>
<dbReference type="STRING" id="56780.SYN_03023"/>
<protein>
    <submittedName>
        <fullName evidence="1">Hypothetical cytosolic protein</fullName>
    </submittedName>
</protein>
<dbReference type="KEGG" id="sat:SYN_03023"/>
<dbReference type="InParanoid" id="Q2LVV3"/>
<accession>Q2LVV3</accession>
<proteinExistence type="predicted"/>
<dbReference type="AlphaFoldDB" id="Q2LVV3"/>
<dbReference type="HOGENOM" id="CLU_3123520_0_0_7"/>
<gene>
    <name evidence="1" type="ORF">SYN_03023</name>
</gene>